<protein>
    <submittedName>
        <fullName evidence="1">Uncharacterized protein</fullName>
    </submittedName>
</protein>
<dbReference type="EMBL" id="JANPWB010000011">
    <property type="protein sequence ID" value="KAJ1129312.1"/>
    <property type="molecule type" value="Genomic_DNA"/>
</dbReference>
<keyword evidence="2" id="KW-1185">Reference proteome</keyword>
<comment type="caution">
    <text evidence="1">The sequence shown here is derived from an EMBL/GenBank/DDBJ whole genome shotgun (WGS) entry which is preliminary data.</text>
</comment>
<dbReference type="AlphaFoldDB" id="A0AAV7PM08"/>
<evidence type="ECO:0000313" key="1">
    <source>
        <dbReference type="EMBL" id="KAJ1129312.1"/>
    </source>
</evidence>
<dbReference type="Proteomes" id="UP001066276">
    <property type="component" value="Chromosome 7"/>
</dbReference>
<evidence type="ECO:0000313" key="2">
    <source>
        <dbReference type="Proteomes" id="UP001066276"/>
    </source>
</evidence>
<organism evidence="1 2">
    <name type="scientific">Pleurodeles waltl</name>
    <name type="common">Iberian ribbed newt</name>
    <dbReference type="NCBI Taxonomy" id="8319"/>
    <lineage>
        <taxon>Eukaryota</taxon>
        <taxon>Metazoa</taxon>
        <taxon>Chordata</taxon>
        <taxon>Craniata</taxon>
        <taxon>Vertebrata</taxon>
        <taxon>Euteleostomi</taxon>
        <taxon>Amphibia</taxon>
        <taxon>Batrachia</taxon>
        <taxon>Caudata</taxon>
        <taxon>Salamandroidea</taxon>
        <taxon>Salamandridae</taxon>
        <taxon>Pleurodelinae</taxon>
        <taxon>Pleurodeles</taxon>
    </lineage>
</organism>
<accession>A0AAV7PM08</accession>
<proteinExistence type="predicted"/>
<name>A0AAV7PM08_PLEWA</name>
<gene>
    <name evidence="1" type="ORF">NDU88_007683</name>
</gene>
<sequence length="81" mass="9046">MRSCASPRGTHGIIDYSASHRCAPSRMLSCYMKRPGRNVPSRSIRLWSPPPLAEIEAAAQRATLRHTWLCFLGGRYSRGTS</sequence>
<reference evidence="1" key="1">
    <citation type="journal article" date="2022" name="bioRxiv">
        <title>Sequencing and chromosome-scale assembly of the giantPleurodeles waltlgenome.</title>
        <authorList>
            <person name="Brown T."/>
            <person name="Elewa A."/>
            <person name="Iarovenko S."/>
            <person name="Subramanian E."/>
            <person name="Araus A.J."/>
            <person name="Petzold A."/>
            <person name="Susuki M."/>
            <person name="Suzuki K.-i.T."/>
            <person name="Hayashi T."/>
            <person name="Toyoda A."/>
            <person name="Oliveira C."/>
            <person name="Osipova E."/>
            <person name="Leigh N.D."/>
            <person name="Simon A."/>
            <person name="Yun M.H."/>
        </authorList>
    </citation>
    <scope>NUCLEOTIDE SEQUENCE</scope>
    <source>
        <strain evidence="1">20211129_DDA</strain>
        <tissue evidence="1">Liver</tissue>
    </source>
</reference>